<keyword evidence="5" id="KW-0010">Activator</keyword>
<keyword evidence="6" id="KW-0804">Transcription</keyword>
<evidence type="ECO:0000313" key="13">
    <source>
        <dbReference type="EMBL" id="CAH1263410.1"/>
    </source>
</evidence>
<gene>
    <name evidence="13" type="primary">CEBPZ</name>
    <name evidence="13" type="ORF">BLAG_LOCUS18114</name>
</gene>
<dbReference type="PANTHER" id="PTHR12048">
    <property type="entry name" value="CCAAT-BINDING FACTOR-RELATED"/>
    <property type="match status" value="1"/>
</dbReference>
<feature type="region of interest" description="Disordered" evidence="11">
    <location>
        <begin position="615"/>
        <end position="685"/>
    </location>
</feature>
<protein>
    <recommendedName>
        <fullName evidence="10">CCAAT/enhancer-binding protein zeta</fullName>
    </recommendedName>
    <alternativeName>
        <fullName evidence="8">CCAAT-box-binding transcription factor</fullName>
    </alternativeName>
</protein>
<evidence type="ECO:0000256" key="6">
    <source>
        <dbReference type="ARBA" id="ARBA00023163"/>
    </source>
</evidence>
<feature type="region of interest" description="Disordered" evidence="11">
    <location>
        <begin position="22"/>
        <end position="45"/>
    </location>
</feature>
<dbReference type="InterPro" id="IPR040155">
    <property type="entry name" value="CEBPZ/Mak21-like"/>
</dbReference>
<evidence type="ECO:0000256" key="9">
    <source>
        <dbReference type="ARBA" id="ARBA00058879"/>
    </source>
</evidence>
<evidence type="ECO:0000256" key="2">
    <source>
        <dbReference type="ARBA" id="ARBA00007797"/>
    </source>
</evidence>
<feature type="compositionally biased region" description="Acidic residues" evidence="11">
    <location>
        <begin position="615"/>
        <end position="638"/>
    </location>
</feature>
<feature type="compositionally biased region" description="Basic and acidic residues" evidence="11">
    <location>
        <begin position="106"/>
        <end position="121"/>
    </location>
</feature>
<comment type="subcellular location">
    <subcellularLocation>
        <location evidence="1">Nucleus</location>
    </subcellularLocation>
</comment>
<feature type="compositionally biased region" description="Low complexity" evidence="11">
    <location>
        <begin position="141"/>
        <end position="152"/>
    </location>
</feature>
<evidence type="ECO:0000313" key="14">
    <source>
        <dbReference type="Proteomes" id="UP000838412"/>
    </source>
</evidence>
<feature type="region of interest" description="Disordered" evidence="11">
    <location>
        <begin position="1053"/>
        <end position="1090"/>
    </location>
</feature>
<dbReference type="AlphaFoldDB" id="A0A8J9ZWJ0"/>
<dbReference type="Proteomes" id="UP000838412">
    <property type="component" value="Chromosome 4"/>
</dbReference>
<evidence type="ECO:0000256" key="3">
    <source>
        <dbReference type="ARBA" id="ARBA00022553"/>
    </source>
</evidence>
<keyword evidence="3" id="KW-0597">Phosphoprotein</keyword>
<dbReference type="OrthoDB" id="28947at2759"/>
<feature type="region of interest" description="Disordered" evidence="11">
    <location>
        <begin position="104"/>
        <end position="159"/>
    </location>
</feature>
<dbReference type="InterPro" id="IPR016024">
    <property type="entry name" value="ARM-type_fold"/>
</dbReference>
<feature type="compositionally biased region" description="Acidic residues" evidence="11">
    <location>
        <begin position="866"/>
        <end position="904"/>
    </location>
</feature>
<feature type="region of interest" description="Disordered" evidence="11">
    <location>
        <begin position="835"/>
        <end position="979"/>
    </location>
</feature>
<keyword evidence="4" id="KW-0805">Transcription regulation</keyword>
<dbReference type="Gene3D" id="1.25.10.10">
    <property type="entry name" value="Leucine-rich Repeat Variant"/>
    <property type="match status" value="1"/>
</dbReference>
<evidence type="ECO:0000259" key="12">
    <source>
        <dbReference type="Pfam" id="PF03914"/>
    </source>
</evidence>
<sequence length="1090" mass="123483">MGKQLVLFPLMSYRLLQSNMAATRSKVATKDEEISDSDSEAEPQDDFLLDDVLKLGGNKGDYNTLRMLDETQDVIELPQDEGSDVEPDEIKAIIQKLGLDKLNALPEDRDEKDNLSETSSHEEEEEDMQSNETKGDTADVQVSEVSSSSQPQEQKKPQGKFIIAPGERWYQAEFPTDPTTWPTVKPATAEQLKREATRLFEQEVKQHNQLKNKRKSSDFGWLKTVATAGTLSDRVAGLTVLIQDAPLHNLASLETLVSMAKKKMRREATQAVDTLKELWLSDLLPDARKLKTFEQHPLSILPEITGGNQEGRRRRLIMWYYEDRVKQLYSEFISAIQTLAHDTVATNKSKALGTVLELLSNKPEQEKVLLELLVNKVGDPDYKIASKAAHLLGKLVDMHPNMRIVVVREVERLLYRPNVSNKAQYYSMCFLNQLVLDHDSSELANKLVTIYFSFFKVYVQKKEKDTKMLSALLTGVNRAFPYANVKDEKVDTQINELFKVVHAVNFNISVQALMLLYQVMDSRQAVSDRYYTALYRKLSDPELKHSSRQAMFLNLLYKSVKSDVAFRRVKAFIKRILQVCCGQQPSFVCGALFLVSEIAKVHPGLRTITLAAEESDDEEHFEDVELPDEETDVGDGEEIVEKTESTEQQKEEDTKPSEPGRSGASWVHRLGKGKTSSSQYDPQGRNPLYCGADGSCLWELCKLANHFHPSVALFAKKILDGDAIQYSGDPLQDFTLARFLDRFVFRNPKQRKQDPGQSVMQPKSTRFEPRGVKRFPVNSEEFLQTEEQKIPVDEVFFHRFFSKRAQFGRKARDGDNDSDIESVGDEEFDRILDKFEGDEEDEDLGMDFASELTRNKRKGKKRKGEEEEEESDDEDELEDEDEMMEDDDLEDDDGEVLEEEDGEEAGVFMDPAEENMFADAPGGSDEEFSYDDMDEMSFSEEENDDEDEAVGPTKQGKKKAATKRKAGDVDDDDDDDDDEGVDFVAAMAIKPKRKRRRGKLPAVGSGSMFAAAEEFSSLLDDNAGSKFDNIGIGALSNKDNADAKQLKWEVARDQWVRGQNWKDKKRNRGKGPPGKGRGKKQGGKQGKRRR</sequence>
<dbReference type="EMBL" id="OV696689">
    <property type="protein sequence ID" value="CAH1263410.1"/>
    <property type="molecule type" value="Genomic_DNA"/>
</dbReference>
<evidence type="ECO:0000256" key="7">
    <source>
        <dbReference type="ARBA" id="ARBA00023242"/>
    </source>
</evidence>
<feature type="compositionally biased region" description="Basic and acidic residues" evidence="11">
    <location>
        <begin position="639"/>
        <end position="658"/>
    </location>
</feature>
<evidence type="ECO:0000256" key="5">
    <source>
        <dbReference type="ARBA" id="ARBA00023159"/>
    </source>
</evidence>
<dbReference type="FunFam" id="1.25.10.10:FF:000805">
    <property type="entry name" value="Similar to transcription factor CBF/MAK21"/>
    <property type="match status" value="1"/>
</dbReference>
<evidence type="ECO:0000256" key="1">
    <source>
        <dbReference type="ARBA" id="ARBA00004123"/>
    </source>
</evidence>
<feature type="domain" description="CCAAT-binding factor" evidence="12">
    <location>
        <begin position="509"/>
        <end position="715"/>
    </location>
</feature>
<organism evidence="13 14">
    <name type="scientific">Branchiostoma lanceolatum</name>
    <name type="common">Common lancelet</name>
    <name type="synonym">Amphioxus lanceolatum</name>
    <dbReference type="NCBI Taxonomy" id="7740"/>
    <lineage>
        <taxon>Eukaryota</taxon>
        <taxon>Metazoa</taxon>
        <taxon>Chordata</taxon>
        <taxon>Cephalochordata</taxon>
        <taxon>Leptocardii</taxon>
        <taxon>Amphioxiformes</taxon>
        <taxon>Branchiostomatidae</taxon>
        <taxon>Branchiostoma</taxon>
    </lineage>
</organism>
<dbReference type="GO" id="GO:0005634">
    <property type="term" value="C:nucleus"/>
    <property type="evidence" value="ECO:0007669"/>
    <property type="project" value="UniProtKB-SubCell"/>
</dbReference>
<keyword evidence="14" id="KW-1185">Reference proteome</keyword>
<evidence type="ECO:0000256" key="4">
    <source>
        <dbReference type="ARBA" id="ARBA00023015"/>
    </source>
</evidence>
<dbReference type="SUPFAM" id="SSF48371">
    <property type="entry name" value="ARM repeat"/>
    <property type="match status" value="1"/>
</dbReference>
<dbReference type="InterPro" id="IPR011989">
    <property type="entry name" value="ARM-like"/>
</dbReference>
<feature type="compositionally biased region" description="Acidic residues" evidence="11">
    <location>
        <begin position="924"/>
        <end position="949"/>
    </location>
</feature>
<feature type="compositionally biased region" description="Acidic residues" evidence="11">
    <location>
        <begin position="33"/>
        <end position="45"/>
    </location>
</feature>
<feature type="compositionally biased region" description="Acidic residues" evidence="11">
    <location>
        <begin position="969"/>
        <end position="979"/>
    </location>
</feature>
<evidence type="ECO:0000256" key="8">
    <source>
        <dbReference type="ARBA" id="ARBA00031941"/>
    </source>
</evidence>
<evidence type="ECO:0000256" key="11">
    <source>
        <dbReference type="SAM" id="MobiDB-lite"/>
    </source>
</evidence>
<comment type="similarity">
    <text evidence="2">Belongs to the CBF/MAK21 family.</text>
</comment>
<proteinExistence type="inferred from homology"/>
<feature type="compositionally biased region" description="Acidic residues" evidence="11">
    <location>
        <begin position="836"/>
        <end position="845"/>
    </location>
</feature>
<feature type="compositionally biased region" description="Basic residues" evidence="11">
    <location>
        <begin position="1076"/>
        <end position="1090"/>
    </location>
</feature>
<comment type="function">
    <text evidence="9">Stimulates transcription from the HSP70 promoter.</text>
</comment>
<dbReference type="Pfam" id="PF03914">
    <property type="entry name" value="CBF"/>
    <property type="match status" value="1"/>
</dbReference>
<accession>A0A8J9ZWJ0</accession>
<evidence type="ECO:0000256" key="10">
    <source>
        <dbReference type="ARBA" id="ARBA00073389"/>
    </source>
</evidence>
<dbReference type="InterPro" id="IPR005612">
    <property type="entry name" value="CCAAT-binding_factor"/>
</dbReference>
<keyword evidence="7" id="KW-0539">Nucleus</keyword>
<dbReference type="PANTHER" id="PTHR12048:SF0">
    <property type="entry name" value="CCAAT_ENHANCER-BINDING PROTEIN ZETA"/>
    <property type="match status" value="1"/>
</dbReference>
<feature type="compositionally biased region" description="Basic residues" evidence="11">
    <location>
        <begin position="955"/>
        <end position="964"/>
    </location>
</feature>
<name>A0A8J9ZWJ0_BRALA</name>
<reference evidence="13" key="1">
    <citation type="submission" date="2022-01" db="EMBL/GenBank/DDBJ databases">
        <authorList>
            <person name="Braso-Vives M."/>
        </authorList>
    </citation>
    <scope>NUCLEOTIDE SEQUENCE</scope>
</reference>